<feature type="non-terminal residue" evidence="9">
    <location>
        <position position="1"/>
    </location>
</feature>
<dbReference type="PANTHER" id="PTHR31421">
    <property type="entry name" value="PROTEIN BASIC PENTACYSTEINE3"/>
    <property type="match status" value="1"/>
</dbReference>
<name>A0A5J9TN88_9POAL</name>
<dbReference type="Gramene" id="TVU12832">
    <property type="protein sequence ID" value="TVU12832"/>
    <property type="gene ID" value="EJB05_46495"/>
</dbReference>
<comment type="similarity">
    <text evidence="2">Belongs to the BBR/BPC family.</text>
</comment>
<evidence type="ECO:0000313" key="10">
    <source>
        <dbReference type="Proteomes" id="UP000324897"/>
    </source>
</evidence>
<evidence type="ECO:0000256" key="4">
    <source>
        <dbReference type="ARBA" id="ARBA00023125"/>
    </source>
</evidence>
<keyword evidence="4" id="KW-0238">DNA-binding</keyword>
<evidence type="ECO:0000256" key="7">
    <source>
        <dbReference type="SAM" id="Coils"/>
    </source>
</evidence>
<organism evidence="9 10">
    <name type="scientific">Eragrostis curvula</name>
    <name type="common">weeping love grass</name>
    <dbReference type="NCBI Taxonomy" id="38414"/>
    <lineage>
        <taxon>Eukaryota</taxon>
        <taxon>Viridiplantae</taxon>
        <taxon>Streptophyta</taxon>
        <taxon>Embryophyta</taxon>
        <taxon>Tracheophyta</taxon>
        <taxon>Spermatophyta</taxon>
        <taxon>Magnoliopsida</taxon>
        <taxon>Liliopsida</taxon>
        <taxon>Poales</taxon>
        <taxon>Poaceae</taxon>
        <taxon>PACMAD clade</taxon>
        <taxon>Chloridoideae</taxon>
        <taxon>Eragrostideae</taxon>
        <taxon>Eragrostidinae</taxon>
        <taxon>Eragrostis</taxon>
    </lineage>
</organism>
<dbReference type="GO" id="GO:0005634">
    <property type="term" value="C:nucleus"/>
    <property type="evidence" value="ECO:0007669"/>
    <property type="project" value="UniProtKB-SubCell"/>
</dbReference>
<protein>
    <recommendedName>
        <fullName evidence="11">GAGA-binding transcriptional activator</fullName>
    </recommendedName>
</protein>
<reference evidence="9 10" key="1">
    <citation type="journal article" date="2019" name="Sci. Rep.">
        <title>A high-quality genome of Eragrostis curvula grass provides insights into Poaceae evolution and supports new strategies to enhance forage quality.</title>
        <authorList>
            <person name="Carballo J."/>
            <person name="Santos B.A.C.M."/>
            <person name="Zappacosta D."/>
            <person name="Garbus I."/>
            <person name="Selva J.P."/>
            <person name="Gallo C.A."/>
            <person name="Diaz A."/>
            <person name="Albertini E."/>
            <person name="Caccamo M."/>
            <person name="Echenique V."/>
        </authorList>
    </citation>
    <scope>NUCLEOTIDE SEQUENCE [LARGE SCALE GENOMIC DNA]</scope>
    <source>
        <strain evidence="10">cv. Victoria</strain>
        <tissue evidence="9">Leaf</tissue>
    </source>
</reference>
<dbReference type="PANTHER" id="PTHR31421:SF2">
    <property type="entry name" value="PROTEIN BASIC PENTACYSTEINE6"/>
    <property type="match status" value="1"/>
</dbReference>
<keyword evidence="10" id="KW-1185">Reference proteome</keyword>
<evidence type="ECO:0000256" key="5">
    <source>
        <dbReference type="ARBA" id="ARBA00023163"/>
    </source>
</evidence>
<evidence type="ECO:0000256" key="1">
    <source>
        <dbReference type="ARBA" id="ARBA00004123"/>
    </source>
</evidence>
<dbReference type="GO" id="GO:0043565">
    <property type="term" value="F:sequence-specific DNA binding"/>
    <property type="evidence" value="ECO:0007669"/>
    <property type="project" value="TreeGrafter"/>
</dbReference>
<dbReference type="Pfam" id="PF06217">
    <property type="entry name" value="GAGA_bind"/>
    <property type="match status" value="1"/>
</dbReference>
<feature type="region of interest" description="Disordered" evidence="8">
    <location>
        <begin position="359"/>
        <end position="422"/>
    </location>
</feature>
<feature type="region of interest" description="Disordered" evidence="8">
    <location>
        <begin position="1"/>
        <end position="100"/>
    </location>
</feature>
<dbReference type="EMBL" id="RWGY01000039">
    <property type="protein sequence ID" value="TVU12832.1"/>
    <property type="molecule type" value="Genomic_DNA"/>
</dbReference>
<sequence length="534" mass="58330">PVDWGTAQSLTGGTEPSLSVTVPPGHQGLLNARSRCHGFPLRNPISGTEKKTERDRETENHGGERERERERGRRVTAAASSEPLLSSPPHRRGALSTLPRPSRCPLATSCGVLSSPGRWEKPRGGGGEAAANSARACLDSAWGLLPGQQGRSYVGPLVSADTDDLRASPLPHTPCHLNVLENQHCVCLIMRPDTRGSQLTLGDPVVALFPGRKENGYCARVNVQLFKDWMMPQRQLKDHHSMNILALMNEKDSAIRERDHALAEKKAAIAERDVAFAQRDAAMAERNAAIVERDNALAALELARTNGFNMNNGNGFHQGPLNETKNIHHHDQLSHVQSSPLQLADSPYDHVREMHISEAYPISTAPGSVGKGKKPRKNNSQASPLKRPSGVLRKTKKPTADWKNGGISGLGEDASRASVSKNEWKDQDLGLNQVSYDETTMPAPACSCTGELRQCYKWGNGGWQSSCCTMSISMYPLPVMPNRRHARMGGRKMSGGAFTKLLSRLAAEGHDLSTPVDLKDHWAKHGTNRYITIR</sequence>
<dbReference type="GO" id="GO:0009723">
    <property type="term" value="P:response to ethylene"/>
    <property type="evidence" value="ECO:0007669"/>
    <property type="project" value="TreeGrafter"/>
</dbReference>
<dbReference type="Proteomes" id="UP000324897">
    <property type="component" value="Chromosome 3"/>
</dbReference>
<dbReference type="InterPro" id="IPR010409">
    <property type="entry name" value="GAGA-bd_tscrpt_act"/>
</dbReference>
<evidence type="ECO:0000256" key="2">
    <source>
        <dbReference type="ARBA" id="ARBA00007911"/>
    </source>
</evidence>
<evidence type="ECO:0008006" key="11">
    <source>
        <dbReference type="Google" id="ProtNLM"/>
    </source>
</evidence>
<dbReference type="AlphaFoldDB" id="A0A5J9TN88"/>
<comment type="subcellular location">
    <subcellularLocation>
        <location evidence="1">Nucleus</location>
    </subcellularLocation>
</comment>
<evidence type="ECO:0000256" key="3">
    <source>
        <dbReference type="ARBA" id="ARBA00023015"/>
    </source>
</evidence>
<keyword evidence="3" id="KW-0805">Transcription regulation</keyword>
<keyword evidence="5" id="KW-0804">Transcription</keyword>
<dbReference type="OrthoDB" id="1883964at2759"/>
<gene>
    <name evidence="9" type="ORF">EJB05_46495</name>
</gene>
<feature type="compositionally biased region" description="Basic and acidic residues" evidence="8">
    <location>
        <begin position="48"/>
        <end position="73"/>
    </location>
</feature>
<evidence type="ECO:0000313" key="9">
    <source>
        <dbReference type="EMBL" id="TVU12832.1"/>
    </source>
</evidence>
<accession>A0A5J9TN88</accession>
<keyword evidence="6" id="KW-0539">Nucleus</keyword>
<feature type="coiled-coil region" evidence="7">
    <location>
        <begin position="267"/>
        <end position="294"/>
    </location>
</feature>
<proteinExistence type="inferred from homology"/>
<feature type="compositionally biased region" description="Low complexity" evidence="8">
    <location>
        <begin position="77"/>
        <end position="88"/>
    </location>
</feature>
<evidence type="ECO:0000256" key="6">
    <source>
        <dbReference type="ARBA" id="ARBA00023242"/>
    </source>
</evidence>
<keyword evidence="7" id="KW-0175">Coiled coil</keyword>
<comment type="caution">
    <text evidence="9">The sequence shown here is derived from an EMBL/GenBank/DDBJ whole genome shotgun (WGS) entry which is preliminary data.</text>
</comment>
<dbReference type="GO" id="GO:0003700">
    <property type="term" value="F:DNA-binding transcription factor activity"/>
    <property type="evidence" value="ECO:0007669"/>
    <property type="project" value="TreeGrafter"/>
</dbReference>
<dbReference type="SMART" id="SM01226">
    <property type="entry name" value="GAGA_bind"/>
    <property type="match status" value="1"/>
</dbReference>
<evidence type="ECO:0000256" key="8">
    <source>
        <dbReference type="SAM" id="MobiDB-lite"/>
    </source>
</evidence>
<feature type="compositionally biased region" description="Polar residues" evidence="8">
    <location>
        <begin position="1"/>
        <end position="20"/>
    </location>
</feature>